<reference evidence="1" key="1">
    <citation type="submission" date="2021-04" db="EMBL/GenBank/DDBJ databases">
        <title>Sequencing of actinobacteria type strains.</title>
        <authorList>
            <person name="Nguyen G.-S."/>
            <person name="Wentzel A."/>
        </authorList>
    </citation>
    <scope>NUCLEOTIDE SEQUENCE</scope>
    <source>
        <strain evidence="1">DSM 42095</strain>
    </source>
</reference>
<proteinExistence type="predicted"/>
<sequence>MNTESDRTDLTWLPPDGHRLRKAGVYFDAVRVDGELGAELATLMVRLTGGFPGPVVTSAVRRRPTYFLVPSGSTTGRPWPCAAERLTSDGCGQVAYIPVPALDGPTWPLSWRCVPRPDGVLVHALLLRSALRTLLDRDPAQADEAHGGRGDEE</sequence>
<keyword evidence="2" id="KW-1185">Reference proteome</keyword>
<evidence type="ECO:0000313" key="2">
    <source>
        <dbReference type="Proteomes" id="UP000675554"/>
    </source>
</evidence>
<organism evidence="1 2">
    <name type="scientific">Streptomyces daliensis</name>
    <dbReference type="NCBI Taxonomy" id="299421"/>
    <lineage>
        <taxon>Bacteria</taxon>
        <taxon>Bacillati</taxon>
        <taxon>Actinomycetota</taxon>
        <taxon>Actinomycetes</taxon>
        <taxon>Kitasatosporales</taxon>
        <taxon>Streptomycetaceae</taxon>
        <taxon>Streptomyces</taxon>
    </lineage>
</organism>
<accession>A0A8T4IM69</accession>
<protein>
    <submittedName>
        <fullName evidence="1">Uncharacterized protein</fullName>
    </submittedName>
</protein>
<comment type="caution">
    <text evidence="1">The sequence shown here is derived from an EMBL/GenBank/DDBJ whole genome shotgun (WGS) entry which is preliminary data.</text>
</comment>
<gene>
    <name evidence="1" type="ORF">KDA82_10270</name>
</gene>
<name>A0A8T4IM69_9ACTN</name>
<dbReference type="EMBL" id="JAGSMN010000202">
    <property type="protein sequence ID" value="MBR7673396.1"/>
    <property type="molecule type" value="Genomic_DNA"/>
</dbReference>
<dbReference type="AlphaFoldDB" id="A0A8T4IM69"/>
<dbReference type="Proteomes" id="UP000675554">
    <property type="component" value="Unassembled WGS sequence"/>
</dbReference>
<evidence type="ECO:0000313" key="1">
    <source>
        <dbReference type="EMBL" id="MBR7673396.1"/>
    </source>
</evidence>